<dbReference type="GO" id="GO:0005783">
    <property type="term" value="C:endoplasmic reticulum"/>
    <property type="evidence" value="ECO:0007669"/>
    <property type="project" value="TreeGrafter"/>
</dbReference>
<dbReference type="GO" id="GO:0051082">
    <property type="term" value="F:unfolded protein binding"/>
    <property type="evidence" value="ECO:0007669"/>
    <property type="project" value="TreeGrafter"/>
</dbReference>
<dbReference type="Proteomes" id="UP001054857">
    <property type="component" value="Unassembled WGS sequence"/>
</dbReference>
<dbReference type="AlphaFoldDB" id="A0AAD3HTZ1"/>
<dbReference type="InterPro" id="IPR009448">
    <property type="entry name" value="UDP-g_GGtrans"/>
</dbReference>
<sequence length="174" mass="18695">LRLLLHPAKEVTEMPLKSYYRFALPQLASSSSPPGPPSASFSRLPSRRVLTLNLDVPEAWLVSPATAAADLDNLRLEDVAGEVVYAEFELDALMLTGSCVDVTASGRMTPPRGLQLHLGTPARPHTVDTLVMANLAYFQLKAAPGRWLLSLAPGRSRELYSLVSSTGASLEALA</sequence>
<feature type="non-terminal residue" evidence="1">
    <location>
        <position position="174"/>
    </location>
</feature>
<gene>
    <name evidence="1" type="ORF">Agub_g15772</name>
</gene>
<dbReference type="GO" id="GO:0018279">
    <property type="term" value="P:protein N-linked glycosylation via asparagine"/>
    <property type="evidence" value="ECO:0007669"/>
    <property type="project" value="TreeGrafter"/>
</dbReference>
<proteinExistence type="predicted"/>
<dbReference type="GO" id="GO:0036503">
    <property type="term" value="P:ERAD pathway"/>
    <property type="evidence" value="ECO:0007669"/>
    <property type="project" value="TreeGrafter"/>
</dbReference>
<dbReference type="Pfam" id="PF06427">
    <property type="entry name" value="UDP-g_GGTase"/>
    <property type="match status" value="1"/>
</dbReference>
<dbReference type="EMBL" id="BMAR01000085">
    <property type="protein sequence ID" value="GFR53073.1"/>
    <property type="molecule type" value="Genomic_DNA"/>
</dbReference>
<accession>A0AAD3HTZ1</accession>
<name>A0AAD3HTZ1_9CHLO</name>
<comment type="caution">
    <text evidence="1">The sequence shown here is derived from an EMBL/GenBank/DDBJ whole genome shotgun (WGS) entry which is preliminary data.</text>
</comment>
<feature type="non-terminal residue" evidence="1">
    <location>
        <position position="1"/>
    </location>
</feature>
<evidence type="ECO:0000313" key="1">
    <source>
        <dbReference type="EMBL" id="GFR53073.1"/>
    </source>
</evidence>
<evidence type="ECO:0000313" key="2">
    <source>
        <dbReference type="Proteomes" id="UP001054857"/>
    </source>
</evidence>
<keyword evidence="2" id="KW-1185">Reference proteome</keyword>
<dbReference type="GO" id="GO:0003980">
    <property type="term" value="F:UDP-glucose:glycoprotein glucosyltransferase activity"/>
    <property type="evidence" value="ECO:0007669"/>
    <property type="project" value="InterPro"/>
</dbReference>
<organism evidence="1 2">
    <name type="scientific">Astrephomene gubernaculifera</name>
    <dbReference type="NCBI Taxonomy" id="47775"/>
    <lineage>
        <taxon>Eukaryota</taxon>
        <taxon>Viridiplantae</taxon>
        <taxon>Chlorophyta</taxon>
        <taxon>core chlorophytes</taxon>
        <taxon>Chlorophyceae</taxon>
        <taxon>CS clade</taxon>
        <taxon>Chlamydomonadales</taxon>
        <taxon>Astrephomenaceae</taxon>
        <taxon>Astrephomene</taxon>
    </lineage>
</organism>
<dbReference type="PANTHER" id="PTHR11226:SF0">
    <property type="entry name" value="UDP-GLUCOSE:GLYCOPROTEIN GLUCOSYLTRANSFERASE"/>
    <property type="match status" value="1"/>
</dbReference>
<reference evidence="1 2" key="1">
    <citation type="journal article" date="2021" name="Sci. Rep.">
        <title>Genome sequencing of the multicellular alga Astrephomene provides insights into convergent evolution of germ-soma differentiation.</title>
        <authorList>
            <person name="Yamashita S."/>
            <person name="Yamamoto K."/>
            <person name="Matsuzaki R."/>
            <person name="Suzuki S."/>
            <person name="Yamaguchi H."/>
            <person name="Hirooka S."/>
            <person name="Minakuchi Y."/>
            <person name="Miyagishima S."/>
            <person name="Kawachi M."/>
            <person name="Toyoda A."/>
            <person name="Nozaki H."/>
        </authorList>
    </citation>
    <scope>NUCLEOTIDE SEQUENCE [LARGE SCALE GENOMIC DNA]</scope>
    <source>
        <strain evidence="1 2">NIES-4017</strain>
    </source>
</reference>
<protein>
    <submittedName>
        <fullName evidence="1">Uncharacterized protein</fullName>
    </submittedName>
</protein>
<dbReference type="PANTHER" id="PTHR11226">
    <property type="entry name" value="UDP-GLUCOSE GLYCOPROTEIN:GLUCOSYLTRANSFERASE"/>
    <property type="match status" value="1"/>
</dbReference>